<dbReference type="Pfam" id="PF00646">
    <property type="entry name" value="F-box"/>
    <property type="match status" value="1"/>
</dbReference>
<evidence type="ECO:0000259" key="1">
    <source>
        <dbReference type="SMART" id="SM00256"/>
    </source>
</evidence>
<dbReference type="NCBIfam" id="TIGR01640">
    <property type="entry name" value="F_box_assoc_1"/>
    <property type="match status" value="1"/>
</dbReference>
<gene>
    <name evidence="3" type="primary">LOC104783545</name>
</gene>
<protein>
    <submittedName>
        <fullName evidence="3">F-box protein At2g16450-like</fullName>
    </submittedName>
</protein>
<proteinExistence type="predicted"/>
<dbReference type="SMART" id="SM00256">
    <property type="entry name" value="FBOX"/>
    <property type="match status" value="1"/>
</dbReference>
<reference evidence="3" key="2">
    <citation type="submission" date="2025-08" db="UniProtKB">
        <authorList>
            <consortium name="RefSeq"/>
        </authorList>
    </citation>
    <scope>IDENTIFICATION</scope>
    <source>
        <tissue evidence="3">Leaf</tissue>
    </source>
</reference>
<reference evidence="2" key="1">
    <citation type="journal article" date="2014" name="Nat. Commun.">
        <title>The emerging biofuel crop Camelina sativa retains a highly undifferentiated hexaploid genome structure.</title>
        <authorList>
            <person name="Kagale S."/>
            <person name="Koh C."/>
            <person name="Nixon J."/>
            <person name="Bollina V."/>
            <person name="Clarke W.E."/>
            <person name="Tuteja R."/>
            <person name="Spillane C."/>
            <person name="Robinson S.J."/>
            <person name="Links M.G."/>
            <person name="Clarke C."/>
            <person name="Higgins E.E."/>
            <person name="Huebert T."/>
            <person name="Sharpe A.G."/>
            <person name="Parkin I.A."/>
        </authorList>
    </citation>
    <scope>NUCLEOTIDE SEQUENCE [LARGE SCALE GENOMIC DNA]</scope>
    <source>
        <strain evidence="2">cv. DH55</strain>
    </source>
</reference>
<dbReference type="PANTHER" id="PTHR31111:SF130">
    <property type="entry name" value="F-BOX ASSOCIATED UBIQUITINATION EFFECTOR FAMILY PROTEIN"/>
    <property type="match status" value="1"/>
</dbReference>
<dbReference type="PANTHER" id="PTHR31111">
    <property type="entry name" value="BNAA05G37150D PROTEIN-RELATED"/>
    <property type="match status" value="1"/>
</dbReference>
<dbReference type="RefSeq" id="XP_019099596.1">
    <property type="nucleotide sequence ID" value="XM_019244051.1"/>
</dbReference>
<keyword evidence="2" id="KW-1185">Reference proteome</keyword>
<sequence>MNSSSPISINDDLILDIISRLPSESIARFRCLSKQWASMLNTSPYFKELFQTRSSAKPHLIFAIVEKGVWSFFSLPQLENPYEQSNLVAAADFHVKFSHDDLQTNHSDDIRNFSYSYASGLFFLHGCGGQDRALTSNPITGRYAILPYTYKNLLCCYGFDPIDKQYKALRMASPFDHETLTIGDGDMKWRKVKCSLPHAIMSEGICINGVLYYIGYTASTWIIVCFDLRSEKFTFIGVESLGKLINYKGKLALIHMGNEYAATKELHMWVLDDIEKNEWRM</sequence>
<dbReference type="GeneID" id="104783545"/>
<evidence type="ECO:0000313" key="3">
    <source>
        <dbReference type="RefSeq" id="XP_019099596.1"/>
    </source>
</evidence>
<name>A0ABM1RKQ8_CAMSA</name>
<dbReference type="Pfam" id="PF08268">
    <property type="entry name" value="FBA_3"/>
    <property type="match status" value="1"/>
</dbReference>
<dbReference type="SUPFAM" id="SSF81383">
    <property type="entry name" value="F-box domain"/>
    <property type="match status" value="1"/>
</dbReference>
<feature type="domain" description="F-box" evidence="1">
    <location>
        <begin position="9"/>
        <end position="49"/>
    </location>
</feature>
<organism evidence="2 3">
    <name type="scientific">Camelina sativa</name>
    <name type="common">False flax</name>
    <name type="synonym">Myagrum sativum</name>
    <dbReference type="NCBI Taxonomy" id="90675"/>
    <lineage>
        <taxon>Eukaryota</taxon>
        <taxon>Viridiplantae</taxon>
        <taxon>Streptophyta</taxon>
        <taxon>Embryophyta</taxon>
        <taxon>Tracheophyta</taxon>
        <taxon>Spermatophyta</taxon>
        <taxon>Magnoliopsida</taxon>
        <taxon>eudicotyledons</taxon>
        <taxon>Gunneridae</taxon>
        <taxon>Pentapetalae</taxon>
        <taxon>rosids</taxon>
        <taxon>malvids</taxon>
        <taxon>Brassicales</taxon>
        <taxon>Brassicaceae</taxon>
        <taxon>Camelineae</taxon>
        <taxon>Camelina</taxon>
    </lineage>
</organism>
<dbReference type="InterPro" id="IPR013187">
    <property type="entry name" value="F-box-assoc_dom_typ3"/>
</dbReference>
<dbReference type="InterPro" id="IPR001810">
    <property type="entry name" value="F-box_dom"/>
</dbReference>
<dbReference type="Proteomes" id="UP000694864">
    <property type="component" value="Chromosome 4"/>
</dbReference>
<dbReference type="CDD" id="cd22157">
    <property type="entry name" value="F-box_AtFBW1-like"/>
    <property type="match status" value="1"/>
</dbReference>
<dbReference type="InterPro" id="IPR017451">
    <property type="entry name" value="F-box-assoc_interact_dom"/>
</dbReference>
<evidence type="ECO:0000313" key="2">
    <source>
        <dbReference type="Proteomes" id="UP000694864"/>
    </source>
</evidence>
<accession>A0ABM1RKQ8</accession>
<dbReference type="InterPro" id="IPR036047">
    <property type="entry name" value="F-box-like_dom_sf"/>
</dbReference>